<keyword evidence="2" id="KW-1185">Reference proteome</keyword>
<comment type="caution">
    <text evidence="1">The sequence shown here is derived from an EMBL/GenBank/DDBJ whole genome shotgun (WGS) entry which is preliminary data.</text>
</comment>
<evidence type="ECO:0000313" key="1">
    <source>
        <dbReference type="EMBL" id="KAA1194324.1"/>
    </source>
</evidence>
<dbReference type="Proteomes" id="UP000323708">
    <property type="component" value="Unassembled WGS sequence"/>
</dbReference>
<organism evidence="1 2">
    <name type="scientific">Pseudohalioglobus sediminis</name>
    <dbReference type="NCBI Taxonomy" id="2606449"/>
    <lineage>
        <taxon>Bacteria</taxon>
        <taxon>Pseudomonadati</taxon>
        <taxon>Pseudomonadota</taxon>
        <taxon>Gammaproteobacteria</taxon>
        <taxon>Cellvibrionales</taxon>
        <taxon>Halieaceae</taxon>
        <taxon>Pseudohalioglobus</taxon>
    </lineage>
</organism>
<dbReference type="RefSeq" id="WP_149609793.1">
    <property type="nucleotide sequence ID" value="NZ_VTUX01000001.1"/>
</dbReference>
<accession>A0A5B0X4Q7</accession>
<protein>
    <recommendedName>
        <fullName evidence="3">Lipoprotein</fullName>
    </recommendedName>
</protein>
<dbReference type="EMBL" id="VTUX01000001">
    <property type="protein sequence ID" value="KAA1194324.1"/>
    <property type="molecule type" value="Genomic_DNA"/>
</dbReference>
<dbReference type="AlphaFoldDB" id="A0A5B0X4Q7"/>
<reference evidence="1 2" key="1">
    <citation type="submission" date="2019-09" db="EMBL/GenBank/DDBJ databases">
        <authorList>
            <person name="Chen X.-Y."/>
        </authorList>
    </citation>
    <scope>NUCLEOTIDE SEQUENCE [LARGE SCALE GENOMIC DNA]</scope>
    <source>
        <strain evidence="1 2">NY5</strain>
    </source>
</reference>
<proteinExistence type="predicted"/>
<evidence type="ECO:0008006" key="3">
    <source>
        <dbReference type="Google" id="ProtNLM"/>
    </source>
</evidence>
<gene>
    <name evidence="1" type="ORF">F0M18_02520</name>
</gene>
<evidence type="ECO:0000313" key="2">
    <source>
        <dbReference type="Proteomes" id="UP000323708"/>
    </source>
</evidence>
<name>A0A5B0X4Q7_9GAMM</name>
<sequence length="129" mass="14778">MRVHVARYLLLLALTLLQGCVQPHLARSDSDRALLLSSQRILQLDGEAPEDPYRLHLPPGRHVVHVQYRTYSAHFNCRFEWDAVSGRVYEIVDHSSPEPLVLYRWSRANGLWAERSEPMSPVCESSSAK</sequence>